<feature type="transmembrane region" description="Helical" evidence="1">
    <location>
        <begin position="12"/>
        <end position="29"/>
    </location>
</feature>
<dbReference type="AlphaFoldDB" id="A0A367GN54"/>
<keyword evidence="1" id="KW-0812">Transmembrane</keyword>
<name>A0A367GN54_9SPHI</name>
<dbReference type="PANTHER" id="PTHR36443">
    <property type="entry name" value="BSR5223 PROTEIN"/>
    <property type="match status" value="1"/>
</dbReference>
<dbReference type="EMBL" id="QGDC01000005">
    <property type="protein sequence ID" value="RCH54907.1"/>
    <property type="molecule type" value="Genomic_DNA"/>
</dbReference>
<reference evidence="2 3" key="1">
    <citation type="submission" date="2018-05" db="EMBL/GenBank/DDBJ databases">
        <title>Mucilaginibacter hurinus sp. nov., isolated from briquette warehouse soil.</title>
        <authorList>
            <person name="Choi L."/>
        </authorList>
    </citation>
    <scope>NUCLEOTIDE SEQUENCE [LARGE SCALE GENOMIC DNA]</scope>
    <source>
        <strain evidence="2 3">ZR32</strain>
    </source>
</reference>
<keyword evidence="1" id="KW-1133">Transmembrane helix</keyword>
<evidence type="ECO:0000313" key="2">
    <source>
        <dbReference type="EMBL" id="RCH54907.1"/>
    </source>
</evidence>
<protein>
    <submittedName>
        <fullName evidence="2">DUF2905 domain-containing protein</fullName>
    </submittedName>
</protein>
<dbReference type="InterPro" id="IPR021320">
    <property type="entry name" value="DUF2905"/>
</dbReference>
<accession>A0A367GN54</accession>
<dbReference type="PANTHER" id="PTHR36443:SF1">
    <property type="entry name" value="BSR5223 PROTEIN"/>
    <property type="match status" value="1"/>
</dbReference>
<feature type="transmembrane region" description="Helical" evidence="1">
    <location>
        <begin position="49"/>
        <end position="72"/>
    </location>
</feature>
<evidence type="ECO:0000313" key="3">
    <source>
        <dbReference type="Proteomes" id="UP000253209"/>
    </source>
</evidence>
<proteinExistence type="predicted"/>
<sequence length="76" mass="8867">MPLNSETGKYIIAAGLVIVLAGLIIYFFGGRLNWIGRLPGDIRVERENFNFYFPLTTLLLINLIIFLLIRIWRWIN</sequence>
<keyword evidence="1" id="KW-0472">Membrane</keyword>
<dbReference type="Pfam" id="PF11146">
    <property type="entry name" value="DUF2905"/>
    <property type="match status" value="1"/>
</dbReference>
<keyword evidence="3" id="KW-1185">Reference proteome</keyword>
<dbReference type="RefSeq" id="WP_114005233.1">
    <property type="nucleotide sequence ID" value="NZ_QGDC01000005.1"/>
</dbReference>
<dbReference type="OrthoDB" id="680637at2"/>
<organism evidence="2 3">
    <name type="scientific">Mucilaginibacter hurinus</name>
    <dbReference type="NCBI Taxonomy" id="2201324"/>
    <lineage>
        <taxon>Bacteria</taxon>
        <taxon>Pseudomonadati</taxon>
        <taxon>Bacteroidota</taxon>
        <taxon>Sphingobacteriia</taxon>
        <taxon>Sphingobacteriales</taxon>
        <taxon>Sphingobacteriaceae</taxon>
        <taxon>Mucilaginibacter</taxon>
    </lineage>
</organism>
<dbReference type="Proteomes" id="UP000253209">
    <property type="component" value="Unassembled WGS sequence"/>
</dbReference>
<comment type="caution">
    <text evidence="2">The sequence shown here is derived from an EMBL/GenBank/DDBJ whole genome shotgun (WGS) entry which is preliminary data.</text>
</comment>
<evidence type="ECO:0000256" key="1">
    <source>
        <dbReference type="SAM" id="Phobius"/>
    </source>
</evidence>
<gene>
    <name evidence="2" type="ORF">DJ568_10545</name>
</gene>